<feature type="region of interest" description="Disordered" evidence="1">
    <location>
        <begin position="40"/>
        <end position="71"/>
    </location>
</feature>
<name>B6T8H5_MAIZE</name>
<dbReference type="ExpressionAtlas" id="B6T8H5">
    <property type="expression patterns" value="baseline and differential"/>
</dbReference>
<protein>
    <submittedName>
        <fullName evidence="2">Uncharacterized protein</fullName>
    </submittedName>
</protein>
<organism evidence="2">
    <name type="scientific">Zea mays</name>
    <name type="common">Maize</name>
    <dbReference type="NCBI Taxonomy" id="4577"/>
    <lineage>
        <taxon>Eukaryota</taxon>
        <taxon>Viridiplantae</taxon>
        <taxon>Streptophyta</taxon>
        <taxon>Embryophyta</taxon>
        <taxon>Tracheophyta</taxon>
        <taxon>Spermatophyta</taxon>
        <taxon>Magnoliopsida</taxon>
        <taxon>Liliopsida</taxon>
        <taxon>Poales</taxon>
        <taxon>Poaceae</taxon>
        <taxon>PACMAD clade</taxon>
        <taxon>Panicoideae</taxon>
        <taxon>Andropogonodae</taxon>
        <taxon>Andropogoneae</taxon>
        <taxon>Tripsacinae</taxon>
        <taxon>Zea</taxon>
    </lineage>
</organism>
<evidence type="ECO:0000313" key="2">
    <source>
        <dbReference type="EMBL" id="ACG33408.1"/>
    </source>
</evidence>
<dbReference type="EMBL" id="EU961290">
    <property type="protein sequence ID" value="ACG33408.1"/>
    <property type="molecule type" value="mRNA"/>
</dbReference>
<accession>B6T8H5</accession>
<reference evidence="2" key="1">
    <citation type="journal article" date="2009" name="Plant Mol. Biol.">
        <title>Insights into corn genes derived from large-scale cDNA sequencing.</title>
        <authorList>
            <person name="Alexandrov N.N."/>
            <person name="Brover V.V."/>
            <person name="Freidin S."/>
            <person name="Troukhan M.E."/>
            <person name="Tatarinova T.V."/>
            <person name="Zhang H."/>
            <person name="Swaller T.J."/>
            <person name="Lu Y.P."/>
            <person name="Bouck J."/>
            <person name="Flavell R.B."/>
            <person name="Feldmann K.A."/>
        </authorList>
    </citation>
    <scope>NUCLEOTIDE SEQUENCE</scope>
</reference>
<evidence type="ECO:0000256" key="1">
    <source>
        <dbReference type="SAM" id="MobiDB-lite"/>
    </source>
</evidence>
<dbReference type="AlphaFoldDB" id="B6T8H5"/>
<sequence length="71" mass="7154">MAKLAAQLKIKFFGLVGRIASCGRAGAAYKDAAGATAETTSVATQPVEIRSRGGAPRVDGGAKGHINSDPI</sequence>
<proteinExistence type="evidence at transcript level"/>